<keyword evidence="3" id="KW-1185">Reference proteome</keyword>
<keyword evidence="1" id="KW-1133">Transmembrane helix</keyword>
<reference evidence="2 3" key="1">
    <citation type="journal article" date="2018" name="MBio">
        <title>Comparative Genomics Reveals the Core Gene Toolbox for the Fungus-Insect Symbiosis.</title>
        <authorList>
            <person name="Wang Y."/>
            <person name="Stata M."/>
            <person name="Wang W."/>
            <person name="Stajich J.E."/>
            <person name="White M.M."/>
            <person name="Moncalvo J.M."/>
        </authorList>
    </citation>
    <scope>NUCLEOTIDE SEQUENCE [LARGE SCALE GENOMIC DNA]</scope>
    <source>
        <strain evidence="2 3">AUS-126-30</strain>
    </source>
</reference>
<protein>
    <submittedName>
        <fullName evidence="2">Uncharacterized protein</fullName>
    </submittedName>
</protein>
<keyword evidence="1" id="KW-0472">Membrane</keyword>
<feature type="transmembrane region" description="Helical" evidence="1">
    <location>
        <begin position="20"/>
        <end position="40"/>
    </location>
</feature>
<evidence type="ECO:0000313" key="3">
    <source>
        <dbReference type="Proteomes" id="UP000245591"/>
    </source>
</evidence>
<name>A0A2U1J671_SMIAN</name>
<proteinExistence type="predicted"/>
<evidence type="ECO:0000313" key="2">
    <source>
        <dbReference type="EMBL" id="PWA00545.1"/>
    </source>
</evidence>
<keyword evidence="1" id="KW-0812">Transmembrane</keyword>
<evidence type="ECO:0000256" key="1">
    <source>
        <dbReference type="SAM" id="Phobius"/>
    </source>
</evidence>
<dbReference type="EMBL" id="MBFU01000330">
    <property type="protein sequence ID" value="PWA00545.1"/>
    <property type="molecule type" value="Genomic_DNA"/>
</dbReference>
<comment type="caution">
    <text evidence="2">The sequence shown here is derived from an EMBL/GenBank/DDBJ whole genome shotgun (WGS) entry which is preliminary data.</text>
</comment>
<sequence>MKLGYKKRSLGISSRMVRFLSFALLMLGITLLINPIISIYNDFNEYDEDMLSKNDFEKSVNVDRSFEPSKF</sequence>
<gene>
    <name evidence="2" type="ORF">BB558_003410</name>
</gene>
<accession>A0A2U1J671</accession>
<organism evidence="2 3">
    <name type="scientific">Smittium angustum</name>
    <dbReference type="NCBI Taxonomy" id="133377"/>
    <lineage>
        <taxon>Eukaryota</taxon>
        <taxon>Fungi</taxon>
        <taxon>Fungi incertae sedis</taxon>
        <taxon>Zoopagomycota</taxon>
        <taxon>Kickxellomycotina</taxon>
        <taxon>Harpellomycetes</taxon>
        <taxon>Harpellales</taxon>
        <taxon>Legeriomycetaceae</taxon>
        <taxon>Smittium</taxon>
    </lineage>
</organism>
<dbReference type="AlphaFoldDB" id="A0A2U1J671"/>
<dbReference type="Proteomes" id="UP000245591">
    <property type="component" value="Unassembled WGS sequence"/>
</dbReference>
<feature type="non-terminal residue" evidence="2">
    <location>
        <position position="71"/>
    </location>
</feature>